<name>A0ABW5TWY0_9SPHI</name>
<protein>
    <submittedName>
        <fullName evidence="5">Crp/Fnr family transcriptional regulator</fullName>
    </submittedName>
</protein>
<dbReference type="InterPro" id="IPR000595">
    <property type="entry name" value="cNMP-bd_dom"/>
</dbReference>
<dbReference type="SMART" id="SM00419">
    <property type="entry name" value="HTH_CRP"/>
    <property type="match status" value="1"/>
</dbReference>
<comment type="caution">
    <text evidence="5">The sequence shown here is derived from an EMBL/GenBank/DDBJ whole genome shotgun (WGS) entry which is preliminary data.</text>
</comment>
<dbReference type="InterPro" id="IPR014710">
    <property type="entry name" value="RmlC-like_jellyroll"/>
</dbReference>
<keyword evidence="1" id="KW-0805">Transcription regulation</keyword>
<dbReference type="PANTHER" id="PTHR24567">
    <property type="entry name" value="CRP FAMILY TRANSCRIPTIONAL REGULATORY PROTEIN"/>
    <property type="match status" value="1"/>
</dbReference>
<evidence type="ECO:0000259" key="4">
    <source>
        <dbReference type="PROSITE" id="PS51063"/>
    </source>
</evidence>
<keyword evidence="2" id="KW-0238">DNA-binding</keyword>
<dbReference type="Gene3D" id="1.10.10.10">
    <property type="entry name" value="Winged helix-like DNA-binding domain superfamily/Winged helix DNA-binding domain"/>
    <property type="match status" value="1"/>
</dbReference>
<feature type="domain" description="HTH crp-type" evidence="4">
    <location>
        <begin position="143"/>
        <end position="209"/>
    </location>
</feature>
<evidence type="ECO:0000256" key="3">
    <source>
        <dbReference type="ARBA" id="ARBA00023163"/>
    </source>
</evidence>
<gene>
    <name evidence="5" type="ORF">ACFSSE_16810</name>
</gene>
<dbReference type="InterPro" id="IPR012318">
    <property type="entry name" value="HTH_CRP"/>
</dbReference>
<dbReference type="InterPro" id="IPR018490">
    <property type="entry name" value="cNMP-bd_dom_sf"/>
</dbReference>
<dbReference type="InterPro" id="IPR036388">
    <property type="entry name" value="WH-like_DNA-bd_sf"/>
</dbReference>
<dbReference type="SUPFAM" id="SSF46785">
    <property type="entry name" value="Winged helix' DNA-binding domain"/>
    <property type="match status" value="1"/>
</dbReference>
<dbReference type="InterPro" id="IPR036390">
    <property type="entry name" value="WH_DNA-bd_sf"/>
</dbReference>
<evidence type="ECO:0000313" key="5">
    <source>
        <dbReference type="EMBL" id="MFD2733373.1"/>
    </source>
</evidence>
<dbReference type="InterPro" id="IPR050397">
    <property type="entry name" value="Env_Response_Regulators"/>
</dbReference>
<keyword evidence="3" id="KW-0804">Transcription</keyword>
<evidence type="ECO:0000256" key="2">
    <source>
        <dbReference type="ARBA" id="ARBA00023125"/>
    </source>
</evidence>
<reference evidence="6" key="1">
    <citation type="journal article" date="2019" name="Int. J. Syst. Evol. Microbiol.">
        <title>The Global Catalogue of Microorganisms (GCM) 10K type strain sequencing project: providing services to taxonomists for standard genome sequencing and annotation.</title>
        <authorList>
            <consortium name="The Broad Institute Genomics Platform"/>
            <consortium name="The Broad Institute Genome Sequencing Center for Infectious Disease"/>
            <person name="Wu L."/>
            <person name="Ma J."/>
        </authorList>
    </citation>
    <scope>NUCLEOTIDE SEQUENCE [LARGE SCALE GENOMIC DNA]</scope>
    <source>
        <strain evidence="6">KCTC 42456</strain>
    </source>
</reference>
<sequence>MNIKEQFSPLFEPELLTELQSKAQYLKAKEGDIIIDIGQTVRVIPIVLSGTLKISRIDENGHELLLYYVSAKESCAMSFTCCMQQFPSEVKAQAEDDVEFLAIPIATMDEWMMKYATWKSFVMTTIRTRFNELLKSIDQLAFQKLDERLIHYLKEKSKATGSSLINLSHEQIANEMASSREVISRLLKKLENDNKLLLYRHQIKLLSAL</sequence>
<dbReference type="Gene3D" id="2.60.120.10">
    <property type="entry name" value="Jelly Rolls"/>
    <property type="match status" value="1"/>
</dbReference>
<dbReference type="EMBL" id="JBHULV010000053">
    <property type="protein sequence ID" value="MFD2733373.1"/>
    <property type="molecule type" value="Genomic_DNA"/>
</dbReference>
<dbReference type="Pfam" id="PF00027">
    <property type="entry name" value="cNMP_binding"/>
    <property type="match status" value="1"/>
</dbReference>
<proteinExistence type="predicted"/>
<dbReference type="PANTHER" id="PTHR24567:SF26">
    <property type="entry name" value="REGULATORY PROTEIN YEIL"/>
    <property type="match status" value="1"/>
</dbReference>
<evidence type="ECO:0000256" key="1">
    <source>
        <dbReference type="ARBA" id="ARBA00023015"/>
    </source>
</evidence>
<dbReference type="RefSeq" id="WP_379044364.1">
    <property type="nucleotide sequence ID" value="NZ_JBHSKW010000039.1"/>
</dbReference>
<dbReference type="PROSITE" id="PS51063">
    <property type="entry name" value="HTH_CRP_2"/>
    <property type="match status" value="1"/>
</dbReference>
<dbReference type="CDD" id="cd00038">
    <property type="entry name" value="CAP_ED"/>
    <property type="match status" value="1"/>
</dbReference>
<accession>A0ABW5TWY0</accession>
<dbReference type="SUPFAM" id="SSF51206">
    <property type="entry name" value="cAMP-binding domain-like"/>
    <property type="match status" value="1"/>
</dbReference>
<dbReference type="Proteomes" id="UP001597546">
    <property type="component" value="Unassembled WGS sequence"/>
</dbReference>
<organism evidence="5 6">
    <name type="scientific">Pedobacter alpinus</name>
    <dbReference type="NCBI Taxonomy" id="1590643"/>
    <lineage>
        <taxon>Bacteria</taxon>
        <taxon>Pseudomonadati</taxon>
        <taxon>Bacteroidota</taxon>
        <taxon>Sphingobacteriia</taxon>
        <taxon>Sphingobacteriales</taxon>
        <taxon>Sphingobacteriaceae</taxon>
        <taxon>Pedobacter</taxon>
    </lineage>
</organism>
<keyword evidence="6" id="KW-1185">Reference proteome</keyword>
<dbReference type="Pfam" id="PF13545">
    <property type="entry name" value="HTH_Crp_2"/>
    <property type="match status" value="1"/>
</dbReference>
<evidence type="ECO:0000313" key="6">
    <source>
        <dbReference type="Proteomes" id="UP001597546"/>
    </source>
</evidence>